<dbReference type="Proteomes" id="UP000503197">
    <property type="component" value="Chromosome"/>
</dbReference>
<dbReference type="AlphaFoldDB" id="A0A6F8SUI6"/>
<name>A0A6F8SUI6_9GAMM</name>
<reference evidence="1 2" key="1">
    <citation type="submission" date="2020-02" db="EMBL/GenBank/DDBJ databases">
        <title>Complete Genome Sequence of Halomonas meridiana strain BAA-801, Isolated from Deep Sea Thermal Vent.</title>
        <authorList>
            <person name="Takahashi Y."/>
            <person name="Takahashi H."/>
            <person name="Galipon J."/>
            <person name="Arakawa K."/>
        </authorList>
    </citation>
    <scope>NUCLEOTIDE SEQUENCE [LARGE SCALE GENOMIC DNA]</scope>
    <source>
        <strain evidence="1 2">Slthf1</strain>
    </source>
</reference>
<accession>A0A6F8SUI6</accession>
<dbReference type="RefSeq" id="WP_172416193.1">
    <property type="nucleotide sequence ID" value="NZ_AP022821.1"/>
</dbReference>
<evidence type="ECO:0000313" key="2">
    <source>
        <dbReference type="Proteomes" id="UP000503197"/>
    </source>
</evidence>
<dbReference type="EMBL" id="AP022821">
    <property type="protein sequence ID" value="BCA91921.1"/>
    <property type="molecule type" value="Genomic_DNA"/>
</dbReference>
<proteinExistence type="predicted"/>
<evidence type="ECO:0000313" key="1">
    <source>
        <dbReference type="EMBL" id="BCA91921.1"/>
    </source>
</evidence>
<gene>
    <name evidence="1" type="ORF">HMSLTHF_16960</name>
</gene>
<protein>
    <submittedName>
        <fullName evidence="1">Uncharacterized protein</fullName>
    </submittedName>
</protein>
<organism evidence="1 2">
    <name type="scientific">Vreelandella aquamarina</name>
    <dbReference type="NCBI Taxonomy" id="77097"/>
    <lineage>
        <taxon>Bacteria</taxon>
        <taxon>Pseudomonadati</taxon>
        <taxon>Pseudomonadota</taxon>
        <taxon>Gammaproteobacteria</taxon>
        <taxon>Oceanospirillales</taxon>
        <taxon>Halomonadaceae</taxon>
        <taxon>Vreelandella</taxon>
    </lineage>
</organism>
<sequence>MALGILGAKGGAISGTVAAPAPSQPLAMAVDPVVSSFGLELPSSLLNRFAGLRSANTTLDAQLWCPGWFVARLARMVMDG</sequence>